<comment type="pathway">
    <text evidence="5">Cofactor biosynthesis; NAD(+) biosynthesis; quinolinate from L-kynurenine: step 2/3.</text>
</comment>
<dbReference type="GO" id="GO:0043420">
    <property type="term" value="P:anthranilate metabolic process"/>
    <property type="evidence" value="ECO:0007669"/>
    <property type="project" value="TreeGrafter"/>
</dbReference>
<sequence>MDRASAEALDCDDPLRHLRDRFELPDGVIYLDGNSLGPLPRGVEERVGRLVAQEWRDDLITSWNTHGWYDLPATVGAKLEPLLGAAPGTVTVGDSTSVALFKLLVAAARSRPGRGVVVTEPGNFPTDSYVVDGVARLLGLTVRWWSAPDTPDIHAVLDDDVAVVSLCHVDYRLGRMHDGATVTAAAHTAGAVMLWDLCHSAGAVDVDLAGWDADLAVGCGYKYLNGGPGAPAFVYVAPRLLDVVDQPITGWFGHAEPFALERSYRPAADVRRMLSGTTPVVGAAVLDAALDAFDGVSMVEVRRKSLAMSDLFLSLAAERLAAYGVVPEVPREHAARGSQVCLRLPGAYGFVQALIGRRVIGDFREPDLARFGFAPLYLRFTDVYDAVEHMEAVLARREHERPENVVRAAVT</sequence>
<protein>
    <recommendedName>
        <fullName evidence="4 5">Kynureninase</fullName>
        <ecNumber evidence="4 5">3.7.1.3</ecNumber>
    </recommendedName>
</protein>
<dbReference type="SUPFAM" id="SSF53383">
    <property type="entry name" value="PLP-dependent transferases"/>
    <property type="match status" value="1"/>
</dbReference>
<dbReference type="UniPathway" id="UPA00334">
    <property type="reaction ID" value="UER00455"/>
</dbReference>
<comment type="caution">
    <text evidence="6">The sequence shown here is derived from an EMBL/GenBank/DDBJ whole genome shotgun (WGS) entry which is preliminary data.</text>
</comment>
<keyword evidence="2 5" id="KW-0378">Hydrolase</keyword>
<dbReference type="InterPro" id="IPR015424">
    <property type="entry name" value="PyrdxlP-dep_Trfase"/>
</dbReference>
<dbReference type="NCBIfam" id="TIGR01814">
    <property type="entry name" value="kynureninase"/>
    <property type="match status" value="1"/>
</dbReference>
<comment type="similarity">
    <text evidence="5">Belongs to the kynureninase family.</text>
</comment>
<comment type="cofactor">
    <cofactor evidence="5">
        <name>pyridoxal 5'-phosphate</name>
        <dbReference type="ChEBI" id="CHEBI:597326"/>
    </cofactor>
</comment>
<evidence type="ECO:0000256" key="1">
    <source>
        <dbReference type="ARBA" id="ARBA00022642"/>
    </source>
</evidence>
<dbReference type="PANTHER" id="PTHR14084:SF0">
    <property type="entry name" value="KYNURENINASE"/>
    <property type="match status" value="1"/>
</dbReference>
<accession>A0A4V2Z0C0</accession>
<dbReference type="Gene3D" id="3.40.640.10">
    <property type="entry name" value="Type I PLP-dependent aspartate aminotransferase-like (Major domain)"/>
    <property type="match status" value="1"/>
</dbReference>
<dbReference type="GO" id="GO:0009435">
    <property type="term" value="P:NAD+ biosynthetic process"/>
    <property type="evidence" value="ECO:0007669"/>
    <property type="project" value="UniProtKB-UniRule"/>
</dbReference>
<dbReference type="GO" id="GO:0030429">
    <property type="term" value="F:kynureninase activity"/>
    <property type="evidence" value="ECO:0007669"/>
    <property type="project" value="UniProtKB-UniRule"/>
</dbReference>
<name>A0A4V2Z0C0_9ACTN</name>
<dbReference type="InParanoid" id="A0A4V2Z0C0"/>
<comment type="function">
    <text evidence="5">Catalyzes the cleavage of L-kynurenine (L-Kyn) and L-3-hydroxykynurenine (L-3OHKyn) into anthranilic acid (AA) and 3-hydroxyanthranilic acid (3-OHAA), respectively.</text>
</comment>
<keyword evidence="3 5" id="KW-0663">Pyridoxal phosphate</keyword>
<dbReference type="OrthoDB" id="9812626at2"/>
<dbReference type="UniPathway" id="UPA00253">
    <property type="reaction ID" value="UER00329"/>
</dbReference>
<evidence type="ECO:0000256" key="2">
    <source>
        <dbReference type="ARBA" id="ARBA00022801"/>
    </source>
</evidence>
<dbReference type="Proteomes" id="UP000294739">
    <property type="component" value="Unassembled WGS sequence"/>
</dbReference>
<dbReference type="InterPro" id="IPR010111">
    <property type="entry name" value="Kynureninase"/>
</dbReference>
<dbReference type="AlphaFoldDB" id="A0A4V2Z0C0"/>
<comment type="pathway">
    <text evidence="5">Amino-acid degradation; L-kynurenine degradation; L-alanine and anthranilate from L-kynurenine: step 1/1.</text>
</comment>
<organism evidence="6 7">
    <name type="scientific">Jiangella asiatica</name>
    <dbReference type="NCBI Taxonomy" id="2530372"/>
    <lineage>
        <taxon>Bacteria</taxon>
        <taxon>Bacillati</taxon>
        <taxon>Actinomycetota</taxon>
        <taxon>Actinomycetes</taxon>
        <taxon>Jiangellales</taxon>
        <taxon>Jiangellaceae</taxon>
        <taxon>Jiangella</taxon>
    </lineage>
</organism>
<dbReference type="GO" id="GO:0030170">
    <property type="term" value="F:pyridoxal phosphate binding"/>
    <property type="evidence" value="ECO:0007669"/>
    <property type="project" value="UniProtKB-UniRule"/>
</dbReference>
<comment type="catalytic activity">
    <reaction evidence="5">
        <text>3-hydroxy-L-kynurenine + H2O = 3-hydroxyanthranilate + L-alanine + H(+)</text>
        <dbReference type="Rhea" id="RHEA:25143"/>
        <dbReference type="ChEBI" id="CHEBI:15377"/>
        <dbReference type="ChEBI" id="CHEBI:15378"/>
        <dbReference type="ChEBI" id="CHEBI:36559"/>
        <dbReference type="ChEBI" id="CHEBI:57972"/>
        <dbReference type="ChEBI" id="CHEBI:58125"/>
        <dbReference type="EC" id="3.7.1.3"/>
    </reaction>
</comment>
<dbReference type="InterPro" id="IPR015421">
    <property type="entry name" value="PyrdxlP-dep_Trfase_major"/>
</dbReference>
<comment type="subunit">
    <text evidence="5">Homodimer.</text>
</comment>
<reference evidence="6 7" key="1">
    <citation type="submission" date="2019-03" db="EMBL/GenBank/DDBJ databases">
        <title>Draft genome sequences of novel Actinobacteria.</title>
        <authorList>
            <person name="Sahin N."/>
            <person name="Ay H."/>
            <person name="Saygin H."/>
        </authorList>
    </citation>
    <scope>NUCLEOTIDE SEQUENCE [LARGE SCALE GENOMIC DNA]</scope>
    <source>
        <strain evidence="6 7">5K138</strain>
    </source>
</reference>
<dbReference type="PIRSF" id="PIRSF038800">
    <property type="entry name" value="KYNU"/>
    <property type="match status" value="1"/>
</dbReference>
<dbReference type="InterPro" id="IPR015422">
    <property type="entry name" value="PyrdxlP-dep_Trfase_small"/>
</dbReference>
<dbReference type="GO" id="GO:0097053">
    <property type="term" value="P:L-kynurenine catabolic process"/>
    <property type="evidence" value="ECO:0007669"/>
    <property type="project" value="UniProtKB-UniPathway"/>
</dbReference>
<dbReference type="EMBL" id="SMKZ01000057">
    <property type="protein sequence ID" value="TDD99967.1"/>
    <property type="molecule type" value="Genomic_DNA"/>
</dbReference>
<evidence type="ECO:0000313" key="7">
    <source>
        <dbReference type="Proteomes" id="UP000294739"/>
    </source>
</evidence>
<dbReference type="GO" id="GO:0005737">
    <property type="term" value="C:cytoplasm"/>
    <property type="evidence" value="ECO:0007669"/>
    <property type="project" value="UniProtKB-UniRule"/>
</dbReference>
<keyword evidence="1 5" id="KW-0662">Pyridine nucleotide biosynthesis</keyword>
<evidence type="ECO:0000256" key="3">
    <source>
        <dbReference type="ARBA" id="ARBA00022898"/>
    </source>
</evidence>
<dbReference type="GO" id="GO:0019441">
    <property type="term" value="P:L-tryptophan catabolic process to kynurenine"/>
    <property type="evidence" value="ECO:0007669"/>
    <property type="project" value="TreeGrafter"/>
</dbReference>
<dbReference type="Pfam" id="PF22580">
    <property type="entry name" value="KYNU_C"/>
    <property type="match status" value="1"/>
</dbReference>
<evidence type="ECO:0000256" key="5">
    <source>
        <dbReference type="PIRNR" id="PIRNR038800"/>
    </source>
</evidence>
<proteinExistence type="inferred from homology"/>
<dbReference type="Gene3D" id="3.90.1150.10">
    <property type="entry name" value="Aspartate Aminotransferase, domain 1"/>
    <property type="match status" value="1"/>
</dbReference>
<dbReference type="EC" id="3.7.1.3" evidence="4 5"/>
<dbReference type="RefSeq" id="WP_131900390.1">
    <property type="nucleotide sequence ID" value="NZ_SMKZ01000057.1"/>
</dbReference>
<dbReference type="PANTHER" id="PTHR14084">
    <property type="entry name" value="KYNURENINASE"/>
    <property type="match status" value="1"/>
</dbReference>
<comment type="catalytic activity">
    <reaction evidence="5">
        <text>L-kynurenine + H2O = anthranilate + L-alanine + H(+)</text>
        <dbReference type="Rhea" id="RHEA:16813"/>
        <dbReference type="ChEBI" id="CHEBI:15377"/>
        <dbReference type="ChEBI" id="CHEBI:15378"/>
        <dbReference type="ChEBI" id="CHEBI:16567"/>
        <dbReference type="ChEBI" id="CHEBI:57959"/>
        <dbReference type="ChEBI" id="CHEBI:57972"/>
        <dbReference type="EC" id="3.7.1.3"/>
    </reaction>
</comment>
<evidence type="ECO:0000256" key="4">
    <source>
        <dbReference type="NCBIfam" id="TIGR01814"/>
    </source>
</evidence>
<evidence type="ECO:0000313" key="6">
    <source>
        <dbReference type="EMBL" id="TDD99967.1"/>
    </source>
</evidence>
<keyword evidence="7" id="KW-1185">Reference proteome</keyword>
<gene>
    <name evidence="6" type="primary">kynU</name>
    <name evidence="6" type="ORF">E1269_26855</name>
</gene>